<name>A0A9Q6MU94_9STAP</name>
<sequence length="194" mass="22919">MANLKSKTKIQNALVDCLNKTRMSSMSVKMICDEAQVNRSTFYRHYDSIDSAISITISAYFSLLFGEPYKFYLKHQSIDESQYYISNNIFSHVYHDAYFYKTMFQQYSNFELLFKNHIQQRYITFFKDTGLENDMLLTKEIVADYIASAYVGMIHSWILRDFQETPETMARQLIILNSNGPIRLLVEAKKRQRD</sequence>
<evidence type="ECO:0000313" key="4">
    <source>
        <dbReference type="EMBL" id="PTI74377.1"/>
    </source>
</evidence>
<organism evidence="4 5">
    <name type="scientific">Staphylococcus succinus</name>
    <dbReference type="NCBI Taxonomy" id="61015"/>
    <lineage>
        <taxon>Bacteria</taxon>
        <taxon>Bacillati</taxon>
        <taxon>Bacillota</taxon>
        <taxon>Bacilli</taxon>
        <taxon>Bacillales</taxon>
        <taxon>Staphylococcaceae</taxon>
        <taxon>Staphylococcus</taxon>
    </lineage>
</organism>
<dbReference type="PANTHER" id="PTHR43479">
    <property type="entry name" value="ACREF/ENVCD OPERON REPRESSOR-RELATED"/>
    <property type="match status" value="1"/>
</dbReference>
<gene>
    <name evidence="4" type="ORF">BU058_11170</name>
</gene>
<proteinExistence type="predicted"/>
<keyword evidence="1 2" id="KW-0238">DNA-binding</keyword>
<dbReference type="PROSITE" id="PS50977">
    <property type="entry name" value="HTH_TETR_2"/>
    <property type="match status" value="1"/>
</dbReference>
<dbReference type="AlphaFoldDB" id="A0A9Q6MU94"/>
<accession>A0A9Q6MU94</accession>
<evidence type="ECO:0000259" key="3">
    <source>
        <dbReference type="PROSITE" id="PS50977"/>
    </source>
</evidence>
<dbReference type="GO" id="GO:0003677">
    <property type="term" value="F:DNA binding"/>
    <property type="evidence" value="ECO:0007669"/>
    <property type="project" value="UniProtKB-UniRule"/>
</dbReference>
<evidence type="ECO:0000256" key="1">
    <source>
        <dbReference type="ARBA" id="ARBA00023125"/>
    </source>
</evidence>
<evidence type="ECO:0000256" key="2">
    <source>
        <dbReference type="PROSITE-ProRule" id="PRU00335"/>
    </source>
</evidence>
<comment type="caution">
    <text evidence="4">The sequence shown here is derived from an EMBL/GenBank/DDBJ whole genome shotgun (WGS) entry which is preliminary data.</text>
</comment>
<dbReference type="InterPro" id="IPR039532">
    <property type="entry name" value="TetR_C_Firmicutes"/>
</dbReference>
<protein>
    <submittedName>
        <fullName evidence="4">TetR/AcrR family transcriptional regulator</fullName>
    </submittedName>
</protein>
<feature type="domain" description="HTH tetR-type" evidence="3">
    <location>
        <begin position="4"/>
        <end position="64"/>
    </location>
</feature>
<evidence type="ECO:0000313" key="5">
    <source>
        <dbReference type="Proteomes" id="UP000241960"/>
    </source>
</evidence>
<dbReference type="Gene3D" id="1.10.357.10">
    <property type="entry name" value="Tetracycline Repressor, domain 2"/>
    <property type="match status" value="1"/>
</dbReference>
<reference evidence="4 5" key="1">
    <citation type="journal article" date="2016" name="Front. Microbiol.">
        <title>Comprehensive Phylogenetic Analysis of Bovine Non-aureus Staphylococci Species Based on Whole-Genome Sequencing.</title>
        <authorList>
            <person name="Naushad S."/>
            <person name="Barkema H.W."/>
            <person name="Luby C."/>
            <person name="Condas L.A."/>
            <person name="Nobrega D.B."/>
            <person name="Carson D.A."/>
            <person name="De Buck J."/>
        </authorList>
    </citation>
    <scope>NUCLEOTIDE SEQUENCE [LARGE SCALE GENOMIC DNA]</scope>
    <source>
        <strain evidence="4 5">SNUC 1231</strain>
    </source>
</reference>
<dbReference type="SUPFAM" id="SSF46689">
    <property type="entry name" value="Homeodomain-like"/>
    <property type="match status" value="1"/>
</dbReference>
<dbReference type="EMBL" id="PZFQ01000042">
    <property type="protein sequence ID" value="PTI74377.1"/>
    <property type="molecule type" value="Genomic_DNA"/>
</dbReference>
<dbReference type="RefSeq" id="WP_073505169.1">
    <property type="nucleotide sequence ID" value="NZ_CP018199.1"/>
</dbReference>
<dbReference type="PANTHER" id="PTHR43479:SF7">
    <property type="entry name" value="TETR-FAMILY TRANSCRIPTIONAL REGULATOR"/>
    <property type="match status" value="1"/>
</dbReference>
<dbReference type="InterPro" id="IPR050624">
    <property type="entry name" value="HTH-type_Tx_Regulator"/>
</dbReference>
<dbReference type="Proteomes" id="UP000241960">
    <property type="component" value="Unassembled WGS sequence"/>
</dbReference>
<dbReference type="Pfam" id="PF14278">
    <property type="entry name" value="TetR_C_8"/>
    <property type="match status" value="1"/>
</dbReference>
<dbReference type="InterPro" id="IPR001647">
    <property type="entry name" value="HTH_TetR"/>
</dbReference>
<dbReference type="InterPro" id="IPR009057">
    <property type="entry name" value="Homeodomain-like_sf"/>
</dbReference>
<feature type="DNA-binding region" description="H-T-H motif" evidence="2">
    <location>
        <begin position="27"/>
        <end position="46"/>
    </location>
</feature>